<sequence length="59" mass="6373">MLVPSRSLVLTYTDAPSFAHLLSSCRARLAAGPRFLSATRLTAADWDGALRLRLSDGRA</sequence>
<gene>
    <name evidence="1" type="ORF">K466DRAFT_589500</name>
</gene>
<name>A0A5C3P243_9APHY</name>
<protein>
    <submittedName>
        <fullName evidence="1">Uncharacterized protein</fullName>
    </submittedName>
</protein>
<evidence type="ECO:0000313" key="1">
    <source>
        <dbReference type="EMBL" id="TFK83716.1"/>
    </source>
</evidence>
<dbReference type="InParanoid" id="A0A5C3P243"/>
<dbReference type="AlphaFoldDB" id="A0A5C3P243"/>
<keyword evidence="2" id="KW-1185">Reference proteome</keyword>
<reference evidence="1 2" key="1">
    <citation type="journal article" date="2019" name="Nat. Ecol. Evol.">
        <title>Megaphylogeny resolves global patterns of mushroom evolution.</title>
        <authorList>
            <person name="Varga T."/>
            <person name="Krizsan K."/>
            <person name="Foldi C."/>
            <person name="Dima B."/>
            <person name="Sanchez-Garcia M."/>
            <person name="Sanchez-Ramirez S."/>
            <person name="Szollosi G.J."/>
            <person name="Szarkandi J.G."/>
            <person name="Papp V."/>
            <person name="Albert L."/>
            <person name="Andreopoulos W."/>
            <person name="Angelini C."/>
            <person name="Antonin V."/>
            <person name="Barry K.W."/>
            <person name="Bougher N.L."/>
            <person name="Buchanan P."/>
            <person name="Buyck B."/>
            <person name="Bense V."/>
            <person name="Catcheside P."/>
            <person name="Chovatia M."/>
            <person name="Cooper J."/>
            <person name="Damon W."/>
            <person name="Desjardin D."/>
            <person name="Finy P."/>
            <person name="Geml J."/>
            <person name="Haridas S."/>
            <person name="Hughes K."/>
            <person name="Justo A."/>
            <person name="Karasinski D."/>
            <person name="Kautmanova I."/>
            <person name="Kiss B."/>
            <person name="Kocsube S."/>
            <person name="Kotiranta H."/>
            <person name="LaButti K.M."/>
            <person name="Lechner B.E."/>
            <person name="Liimatainen K."/>
            <person name="Lipzen A."/>
            <person name="Lukacs Z."/>
            <person name="Mihaltcheva S."/>
            <person name="Morgado L.N."/>
            <person name="Niskanen T."/>
            <person name="Noordeloos M.E."/>
            <person name="Ohm R.A."/>
            <person name="Ortiz-Santana B."/>
            <person name="Ovrebo C."/>
            <person name="Racz N."/>
            <person name="Riley R."/>
            <person name="Savchenko A."/>
            <person name="Shiryaev A."/>
            <person name="Soop K."/>
            <person name="Spirin V."/>
            <person name="Szebenyi C."/>
            <person name="Tomsovsky M."/>
            <person name="Tulloss R.E."/>
            <person name="Uehling J."/>
            <person name="Grigoriev I.V."/>
            <person name="Vagvolgyi C."/>
            <person name="Papp T."/>
            <person name="Martin F.M."/>
            <person name="Miettinen O."/>
            <person name="Hibbett D.S."/>
            <person name="Nagy L.G."/>
        </authorList>
    </citation>
    <scope>NUCLEOTIDE SEQUENCE [LARGE SCALE GENOMIC DNA]</scope>
    <source>
        <strain evidence="1 2">HHB13444</strain>
    </source>
</reference>
<accession>A0A5C3P243</accession>
<dbReference type="PROSITE" id="PS51257">
    <property type="entry name" value="PROKAR_LIPOPROTEIN"/>
    <property type="match status" value="1"/>
</dbReference>
<dbReference type="EMBL" id="ML211371">
    <property type="protein sequence ID" value="TFK83716.1"/>
    <property type="molecule type" value="Genomic_DNA"/>
</dbReference>
<proteinExistence type="predicted"/>
<dbReference type="Proteomes" id="UP000308197">
    <property type="component" value="Unassembled WGS sequence"/>
</dbReference>
<organism evidence="1 2">
    <name type="scientific">Polyporus arcularius HHB13444</name>
    <dbReference type="NCBI Taxonomy" id="1314778"/>
    <lineage>
        <taxon>Eukaryota</taxon>
        <taxon>Fungi</taxon>
        <taxon>Dikarya</taxon>
        <taxon>Basidiomycota</taxon>
        <taxon>Agaricomycotina</taxon>
        <taxon>Agaricomycetes</taxon>
        <taxon>Polyporales</taxon>
        <taxon>Polyporaceae</taxon>
        <taxon>Polyporus</taxon>
    </lineage>
</organism>
<evidence type="ECO:0000313" key="2">
    <source>
        <dbReference type="Proteomes" id="UP000308197"/>
    </source>
</evidence>